<dbReference type="EMBL" id="LK028559">
    <property type="protein sequence ID" value="CDR30249.1"/>
    <property type="molecule type" value="Genomic_DNA"/>
</dbReference>
<gene>
    <name evidence="1" type="ORF">Aocu_01760</name>
</gene>
<dbReference type="STRING" id="35623.Aocu_01760"/>
<dbReference type="PATRIC" id="fig|35623.3.peg.175"/>
<name>A0A061AA39_9MOLU</name>
<dbReference type="HOGENOM" id="CLU_659918_0_0_14"/>
<reference evidence="2" key="1">
    <citation type="submission" date="2014-05" db="EMBL/GenBank/DDBJ databases">
        <authorList>
            <person name="Kube M."/>
        </authorList>
    </citation>
    <scope>NUCLEOTIDE SEQUENCE [LARGE SCALE GENOMIC DNA]</scope>
</reference>
<proteinExistence type="predicted"/>
<keyword evidence="2" id="KW-1185">Reference proteome</keyword>
<accession>A0A061AA39</accession>
<dbReference type="OrthoDB" id="9148269at2"/>
<dbReference type="AlphaFoldDB" id="A0A061AA39"/>
<dbReference type="Pfam" id="PF14022">
    <property type="entry name" value="DUF4238"/>
    <property type="match status" value="1"/>
</dbReference>
<evidence type="ECO:0000313" key="1">
    <source>
        <dbReference type="EMBL" id="CDR30249.1"/>
    </source>
</evidence>
<dbReference type="RefSeq" id="WP_045748822.1">
    <property type="nucleotide sequence ID" value="NZ_FUZK01000002.1"/>
</dbReference>
<evidence type="ECO:0008006" key="3">
    <source>
        <dbReference type="Google" id="ProtNLM"/>
    </source>
</evidence>
<dbReference type="InParanoid" id="A0A061AA39"/>
<dbReference type="KEGG" id="aoc:Aocu_01760"/>
<evidence type="ECO:0000313" key="2">
    <source>
        <dbReference type="Proteomes" id="UP000032434"/>
    </source>
</evidence>
<sequence length="416" mass="49136">MANHHYVPRFILRNFNEKISIFNLKTKELIFNKNLRNVFQENDLYSEDIENMFNRVIENDVAIVLRNKILVDSKHIEITRKELILLRKFLLLQMFRTNIGLSGFTKDMINKYRLIAKEPPIHFNEIMEISNLNDRDYWLATLKCIIECDNLTNLKTVKTATAIAVCFAEGYNSGYMGIWDSSECGEEFIVMDQGMTSEHEKSTPDYMYKDAMKRGYLLEKLENNHPNKHIYAKMFIENNLFHENFYFHSISKNRIIVLINPFFRLYNPKDAEVNKYKFEPPNIRPTNIYDLSITENNSASYKNQGNYSLDDVFKYKIKQLSLRDAIYVNALTLDRIHNIVGFSELKNIRRSLITYNHIGQYRLKNYDALVENIEQLGYNSHLTNELKLYAKSFTTQIITSDEISYIKKFIELMEGK</sequence>
<dbReference type="InterPro" id="IPR025332">
    <property type="entry name" value="DUF4238"/>
</dbReference>
<organism evidence="1 2">
    <name type="scientific">Acholeplasma oculi</name>
    <dbReference type="NCBI Taxonomy" id="35623"/>
    <lineage>
        <taxon>Bacteria</taxon>
        <taxon>Bacillati</taxon>
        <taxon>Mycoplasmatota</taxon>
        <taxon>Mollicutes</taxon>
        <taxon>Acholeplasmatales</taxon>
        <taxon>Acholeplasmataceae</taxon>
        <taxon>Acholeplasma</taxon>
    </lineage>
</organism>
<protein>
    <recommendedName>
        <fullName evidence="3">DUF4238 domain-containing protein</fullName>
    </recommendedName>
</protein>
<dbReference type="Proteomes" id="UP000032434">
    <property type="component" value="Chromosome 1"/>
</dbReference>